<feature type="region of interest" description="Disordered" evidence="1">
    <location>
        <begin position="1"/>
        <end position="129"/>
    </location>
</feature>
<dbReference type="EMBL" id="PJQL01004243">
    <property type="protein sequence ID" value="RCH79860.1"/>
    <property type="molecule type" value="Genomic_DNA"/>
</dbReference>
<feature type="compositionally biased region" description="Low complexity" evidence="1">
    <location>
        <begin position="1"/>
        <end position="12"/>
    </location>
</feature>
<evidence type="ECO:0000313" key="2">
    <source>
        <dbReference type="EMBL" id="RCH79860.1"/>
    </source>
</evidence>
<feature type="compositionally biased region" description="Basic and acidic residues" evidence="1">
    <location>
        <begin position="13"/>
        <end position="27"/>
    </location>
</feature>
<dbReference type="Proteomes" id="UP000252139">
    <property type="component" value="Unassembled WGS sequence"/>
</dbReference>
<organism evidence="2 3">
    <name type="scientific">Rhizopus azygosporus</name>
    <name type="common">Rhizopus microsporus var. azygosporus</name>
    <dbReference type="NCBI Taxonomy" id="86630"/>
    <lineage>
        <taxon>Eukaryota</taxon>
        <taxon>Fungi</taxon>
        <taxon>Fungi incertae sedis</taxon>
        <taxon>Mucoromycota</taxon>
        <taxon>Mucoromycotina</taxon>
        <taxon>Mucoromycetes</taxon>
        <taxon>Mucorales</taxon>
        <taxon>Mucorineae</taxon>
        <taxon>Rhizopodaceae</taxon>
        <taxon>Rhizopus</taxon>
    </lineage>
</organism>
<dbReference type="STRING" id="86630.A0A367IQ89"/>
<evidence type="ECO:0000256" key="1">
    <source>
        <dbReference type="SAM" id="MobiDB-lite"/>
    </source>
</evidence>
<gene>
    <name evidence="2" type="ORF">CU097_001536</name>
</gene>
<feature type="compositionally biased region" description="Basic and acidic residues" evidence="1">
    <location>
        <begin position="42"/>
        <end position="61"/>
    </location>
</feature>
<dbReference type="OrthoDB" id="2290656at2759"/>
<sequence length="129" mass="14306">PAATTNESTEASAQKEQHKDNVIDHLKRTSIGKFFNKKKEHHPVAEHKEEVTEPTTSHDEEVTPAVTSNNESADVPVEHQEEKPVRASSPLGRRLTQLFREQEHQEQPHDPILDAPAVAGTPANAVKVN</sequence>
<evidence type="ECO:0000313" key="3">
    <source>
        <dbReference type="Proteomes" id="UP000252139"/>
    </source>
</evidence>
<protein>
    <submittedName>
        <fullName evidence="2">Uncharacterized protein</fullName>
    </submittedName>
</protein>
<reference evidence="2 3" key="1">
    <citation type="journal article" date="2018" name="G3 (Bethesda)">
        <title>Phylogenetic and Phylogenomic Definition of Rhizopus Species.</title>
        <authorList>
            <person name="Gryganskyi A.P."/>
            <person name="Golan J."/>
            <person name="Dolatabadi S."/>
            <person name="Mondo S."/>
            <person name="Robb S."/>
            <person name="Idnurm A."/>
            <person name="Muszewska A."/>
            <person name="Steczkiewicz K."/>
            <person name="Masonjones S."/>
            <person name="Liao H.L."/>
            <person name="Gajdeczka M.T."/>
            <person name="Anike F."/>
            <person name="Vuek A."/>
            <person name="Anishchenko I.M."/>
            <person name="Voigt K."/>
            <person name="de Hoog G.S."/>
            <person name="Smith M.E."/>
            <person name="Heitman J."/>
            <person name="Vilgalys R."/>
            <person name="Stajich J.E."/>
        </authorList>
    </citation>
    <scope>NUCLEOTIDE SEQUENCE [LARGE SCALE GENOMIC DNA]</scope>
    <source>
        <strain evidence="2 3">CBS 357.93</strain>
    </source>
</reference>
<name>A0A367IQ89_RHIAZ</name>
<proteinExistence type="predicted"/>
<feature type="compositionally biased region" description="Basic and acidic residues" evidence="1">
    <location>
        <begin position="100"/>
        <end position="112"/>
    </location>
</feature>
<keyword evidence="3" id="KW-1185">Reference proteome</keyword>
<comment type="caution">
    <text evidence="2">The sequence shown here is derived from an EMBL/GenBank/DDBJ whole genome shotgun (WGS) entry which is preliminary data.</text>
</comment>
<dbReference type="AlphaFoldDB" id="A0A367IQ89"/>
<feature type="compositionally biased region" description="Basic and acidic residues" evidence="1">
    <location>
        <begin position="76"/>
        <end position="85"/>
    </location>
</feature>
<feature type="non-terminal residue" evidence="2">
    <location>
        <position position="1"/>
    </location>
</feature>
<accession>A0A367IQ89</accession>